<feature type="region of interest" description="Disordered" evidence="16">
    <location>
        <begin position="55"/>
        <end position="77"/>
    </location>
</feature>
<dbReference type="Pfam" id="PF00288">
    <property type="entry name" value="GHMP_kinases_N"/>
    <property type="match status" value="1"/>
</dbReference>
<dbReference type="SUPFAM" id="SSF54211">
    <property type="entry name" value="Ribosomal protein S5 domain 2-like"/>
    <property type="match status" value="1"/>
</dbReference>
<reference evidence="18" key="1">
    <citation type="submission" date="2023-04" db="EMBL/GenBank/DDBJ databases">
        <title>Aspergillus oryzae var. brunneus NBRC 4377.</title>
        <authorList>
            <person name="Ichikawa N."/>
            <person name="Sato H."/>
            <person name="Tonouchi N."/>
        </authorList>
    </citation>
    <scope>NUCLEOTIDE SEQUENCE</scope>
    <source>
        <strain evidence="18">NBRC 4377</strain>
    </source>
</reference>
<evidence type="ECO:0000256" key="4">
    <source>
        <dbReference type="ARBA" id="ARBA00022516"/>
    </source>
</evidence>
<keyword evidence="7 15" id="KW-0418">Kinase</keyword>
<evidence type="ECO:0000256" key="5">
    <source>
        <dbReference type="ARBA" id="ARBA00022679"/>
    </source>
</evidence>
<dbReference type="PANTHER" id="PTHR31814:SF2">
    <property type="entry name" value="PHOSPHOMEVALONATE KINASE"/>
    <property type="match status" value="1"/>
</dbReference>
<evidence type="ECO:0000313" key="19">
    <source>
        <dbReference type="Proteomes" id="UP001165189"/>
    </source>
</evidence>
<name>A0ABQ6KKC2_ASPOZ</name>
<comment type="caution">
    <text evidence="18">The sequence shown here is derived from an EMBL/GenBank/DDBJ whole genome shotgun (WGS) entry which is preliminary data.</text>
</comment>
<dbReference type="InterPro" id="IPR035102">
    <property type="entry name" value="Phosphomevalonate_kinase"/>
</dbReference>
<dbReference type="EMBL" id="BSYB01000014">
    <property type="protein sequence ID" value="GMG45313.1"/>
    <property type="molecule type" value="Genomic_DNA"/>
</dbReference>
<comment type="catalytic activity">
    <reaction evidence="14">
        <text>(R)-5-phosphomevalonate + ATP = (R)-5-diphosphomevalonate + ADP</text>
        <dbReference type="Rhea" id="RHEA:16341"/>
        <dbReference type="ChEBI" id="CHEBI:30616"/>
        <dbReference type="ChEBI" id="CHEBI:57557"/>
        <dbReference type="ChEBI" id="CHEBI:58146"/>
        <dbReference type="ChEBI" id="CHEBI:456216"/>
        <dbReference type="EC" id="2.7.4.2"/>
    </reaction>
    <physiologicalReaction direction="left-to-right" evidence="14">
        <dbReference type="Rhea" id="RHEA:16342"/>
    </physiologicalReaction>
</comment>
<evidence type="ECO:0000256" key="8">
    <source>
        <dbReference type="ARBA" id="ARBA00022840"/>
    </source>
</evidence>
<evidence type="ECO:0000256" key="2">
    <source>
        <dbReference type="ARBA" id="ARBA00006495"/>
    </source>
</evidence>
<feature type="domain" description="GHMP kinase N-terminal" evidence="17">
    <location>
        <begin position="166"/>
        <end position="229"/>
    </location>
</feature>
<evidence type="ECO:0000256" key="13">
    <source>
        <dbReference type="ARBA" id="ARBA00023221"/>
    </source>
</evidence>
<keyword evidence="6" id="KW-0547">Nucleotide-binding</keyword>
<dbReference type="SUPFAM" id="SSF55060">
    <property type="entry name" value="GHMP Kinase, C-terminal domain"/>
    <property type="match status" value="1"/>
</dbReference>
<keyword evidence="19" id="KW-1185">Reference proteome</keyword>
<evidence type="ECO:0000256" key="7">
    <source>
        <dbReference type="ARBA" id="ARBA00022777"/>
    </source>
</evidence>
<dbReference type="InterPro" id="IPR014721">
    <property type="entry name" value="Ribsml_uS5_D2-typ_fold_subgr"/>
</dbReference>
<dbReference type="InterPro" id="IPR036554">
    <property type="entry name" value="GHMP_kinase_C_sf"/>
</dbReference>
<dbReference type="Gene3D" id="3.30.70.890">
    <property type="entry name" value="GHMP kinase, C-terminal domain"/>
    <property type="match status" value="1"/>
</dbReference>
<evidence type="ECO:0000256" key="12">
    <source>
        <dbReference type="ARBA" id="ARBA00023166"/>
    </source>
</evidence>
<keyword evidence="12" id="KW-1207">Sterol metabolism</keyword>
<comment type="pathway">
    <text evidence="1 15">Isoprenoid biosynthesis; isopentenyl diphosphate biosynthesis via mevalonate pathway; isopentenyl diphosphate from (R)-mevalonate: step 2/3.</text>
</comment>
<keyword evidence="10" id="KW-0756">Sterol biosynthesis</keyword>
<dbReference type="Proteomes" id="UP001165189">
    <property type="component" value="Unassembled WGS sequence"/>
</dbReference>
<evidence type="ECO:0000256" key="14">
    <source>
        <dbReference type="ARBA" id="ARBA00029326"/>
    </source>
</evidence>
<evidence type="ECO:0000256" key="1">
    <source>
        <dbReference type="ARBA" id="ARBA00005017"/>
    </source>
</evidence>
<keyword evidence="4 15" id="KW-0444">Lipid biosynthesis</keyword>
<evidence type="ECO:0000256" key="6">
    <source>
        <dbReference type="ARBA" id="ARBA00022741"/>
    </source>
</evidence>
<evidence type="ECO:0000259" key="17">
    <source>
        <dbReference type="Pfam" id="PF00288"/>
    </source>
</evidence>
<accession>A0ABQ6KKC2</accession>
<evidence type="ECO:0000256" key="16">
    <source>
        <dbReference type="SAM" id="MobiDB-lite"/>
    </source>
</evidence>
<dbReference type="EC" id="2.7.4.2" evidence="3 15"/>
<organism evidence="18 19">
    <name type="scientific">Aspergillus oryzae var. brunneus</name>
    <dbReference type="NCBI Taxonomy" id="332754"/>
    <lineage>
        <taxon>Eukaryota</taxon>
        <taxon>Fungi</taxon>
        <taxon>Dikarya</taxon>
        <taxon>Ascomycota</taxon>
        <taxon>Pezizomycotina</taxon>
        <taxon>Eurotiomycetes</taxon>
        <taxon>Eurotiomycetidae</taxon>
        <taxon>Eurotiales</taxon>
        <taxon>Aspergillaceae</taxon>
        <taxon>Aspergillus</taxon>
        <taxon>Aspergillus subgen. Circumdati</taxon>
    </lineage>
</organism>
<proteinExistence type="inferred from homology"/>
<dbReference type="InterPro" id="IPR016005">
    <property type="entry name" value="Erg8"/>
</dbReference>
<evidence type="ECO:0000256" key="10">
    <source>
        <dbReference type="ARBA" id="ARBA00023011"/>
    </source>
</evidence>
<protein>
    <recommendedName>
        <fullName evidence="3 15">Phosphomevalonate kinase</fullName>
        <ecNumber evidence="3 15">2.7.4.2</ecNumber>
    </recommendedName>
</protein>
<keyword evidence="11 15" id="KW-0443">Lipid metabolism</keyword>
<keyword evidence="8" id="KW-0067">ATP-binding</keyword>
<keyword evidence="5 15" id="KW-0808">Transferase</keyword>
<comment type="similarity">
    <text evidence="2 15">Belongs to the GHMP kinase family. Mevalonate kinase subfamily.</text>
</comment>
<dbReference type="InterPro" id="IPR006204">
    <property type="entry name" value="GHMP_kinase_N_dom"/>
</dbReference>
<keyword evidence="9 15" id="KW-0752">Steroid biosynthesis</keyword>
<evidence type="ECO:0000256" key="3">
    <source>
        <dbReference type="ARBA" id="ARBA00012958"/>
    </source>
</evidence>
<dbReference type="InterPro" id="IPR020568">
    <property type="entry name" value="Ribosomal_Su5_D2-typ_SF"/>
</dbReference>
<dbReference type="PANTHER" id="PTHR31814">
    <property type="match status" value="1"/>
</dbReference>
<evidence type="ECO:0000256" key="9">
    <source>
        <dbReference type="ARBA" id="ARBA00022955"/>
    </source>
</evidence>
<evidence type="ECO:0000256" key="11">
    <source>
        <dbReference type="ARBA" id="ARBA00023098"/>
    </source>
</evidence>
<gene>
    <name evidence="18" type="ORF">Aory05_000419700</name>
</gene>
<keyword evidence="13 15" id="KW-0753">Steroid metabolism</keyword>
<dbReference type="PIRSF" id="PIRSF017288">
    <property type="entry name" value="PMK_GHMP_euk"/>
    <property type="match status" value="1"/>
</dbReference>
<sequence length="465" mass="50514">MSYPPSGSTALSAPGKVLLTGGYLVLDRNYTGTVIALDARIHVIVQQLKRGHRRGASFSSVKGGPDTETVEDGSAVDDKEKEDVVVVRSPQFVNAIWEYGIQRCENGGGIKVIQRNDGYVADSKDFGSLSVTILADTDYYSETAFSRVSESPGRFVNFGVPLHEAHKTGLGSSAALVTALVSSLVIHRTLQPDDLGASRDKLHNLAQAAHCAAQGKVGSGFDVAAAIYGSCLYRRFSPSILESVGDAGSPGFEERLFAVVEDADPKHPWDTECLDFGMRLPRGMQMVLCDVECGSNSPSMVKKVLEWRKQNQQEADLLWAALQSNNERLCLQLKQLAQSPDQESPEDFNDVRNLIQRSRNHLRSMTRKAGVPIEPRVQTELLDAVSAVDGVIGGVVPGAGGYDAIAVLIRDDQEVLKKLTELFKNWESKVEDDFGGKIGTVRLLGVRHGSDGVKNEVLDQYAGWL</sequence>
<evidence type="ECO:0000256" key="15">
    <source>
        <dbReference type="PIRNR" id="PIRNR017288"/>
    </source>
</evidence>
<evidence type="ECO:0000313" key="18">
    <source>
        <dbReference type="EMBL" id="GMG45313.1"/>
    </source>
</evidence>
<dbReference type="Gene3D" id="3.30.230.10">
    <property type="match status" value="1"/>
</dbReference>